<organism evidence="2 3">
    <name type="scientific">Caenorhabditis elegans</name>
    <dbReference type="NCBI Taxonomy" id="6239"/>
    <lineage>
        <taxon>Eukaryota</taxon>
        <taxon>Metazoa</taxon>
        <taxon>Ecdysozoa</taxon>
        <taxon>Nematoda</taxon>
        <taxon>Chromadorea</taxon>
        <taxon>Rhabditida</taxon>
        <taxon>Rhabditina</taxon>
        <taxon>Rhabditomorpha</taxon>
        <taxon>Rhabditoidea</taxon>
        <taxon>Rhabditidae</taxon>
        <taxon>Peloderinae</taxon>
        <taxon>Caenorhabditis</taxon>
    </lineage>
</organism>
<dbReference type="RefSeq" id="NP_001256138.1">
    <property type="nucleotide sequence ID" value="NM_001269209.1"/>
</dbReference>
<feature type="compositionally biased region" description="Polar residues" evidence="1">
    <location>
        <begin position="227"/>
        <end position="239"/>
    </location>
</feature>
<keyword evidence="3" id="KW-1185">Reference proteome</keyword>
<feature type="compositionally biased region" description="Polar residues" evidence="1">
    <location>
        <begin position="570"/>
        <end position="595"/>
    </location>
</feature>
<feature type="region of interest" description="Disordered" evidence="1">
    <location>
        <begin position="219"/>
        <end position="261"/>
    </location>
</feature>
<evidence type="ECO:0000313" key="3">
    <source>
        <dbReference type="Proteomes" id="UP000001940"/>
    </source>
</evidence>
<dbReference type="PeptideAtlas" id="H2L2B2"/>
<feature type="compositionally biased region" description="Basic and acidic residues" evidence="1">
    <location>
        <begin position="549"/>
        <end position="569"/>
    </location>
</feature>
<dbReference type="GO" id="GO:0030488">
    <property type="term" value="P:tRNA methylation"/>
    <property type="evidence" value="ECO:0000318"/>
    <property type="project" value="GO_Central"/>
</dbReference>
<dbReference type="AGR" id="WB:WBGene00009770"/>
<dbReference type="Proteomes" id="UP000001940">
    <property type="component" value="Chromosome V"/>
</dbReference>
<dbReference type="PaxDb" id="6239-F46B6.5e"/>
<evidence type="ECO:0000313" key="2">
    <source>
        <dbReference type="EMBL" id="CCE71628.1"/>
    </source>
</evidence>
<dbReference type="CTD" id="179373"/>
<dbReference type="STRING" id="6239.F46B6.5e.1"/>
<feature type="compositionally biased region" description="Basic and acidic residues" evidence="1">
    <location>
        <begin position="617"/>
        <end position="628"/>
    </location>
</feature>
<accession>H2L2B2</accession>
<dbReference type="GeneID" id="179373"/>
<proteinExistence type="evidence at protein level"/>
<dbReference type="SMR" id="H2L2B2"/>
<feature type="region of interest" description="Disordered" evidence="1">
    <location>
        <begin position="1"/>
        <end position="30"/>
    </location>
</feature>
<feature type="compositionally biased region" description="Basic and acidic residues" evidence="1">
    <location>
        <begin position="422"/>
        <end position="431"/>
    </location>
</feature>
<feature type="compositionally biased region" description="Polar residues" evidence="1">
    <location>
        <begin position="642"/>
        <end position="669"/>
    </location>
</feature>
<dbReference type="AlphaFoldDB" id="H2L2B2"/>
<protein>
    <submittedName>
        <fullName evidence="2">LisH domain-containing protein</fullName>
    </submittedName>
</protein>
<feature type="compositionally biased region" description="Basic and acidic residues" evidence="1">
    <location>
        <begin position="530"/>
        <end position="541"/>
    </location>
</feature>
<feature type="compositionally biased region" description="Polar residues" evidence="1">
    <location>
        <begin position="785"/>
        <end position="801"/>
    </location>
</feature>
<dbReference type="GO" id="GO:0005737">
    <property type="term" value="C:cytoplasm"/>
    <property type="evidence" value="ECO:0000318"/>
    <property type="project" value="GO_Central"/>
</dbReference>
<dbReference type="PROSITE" id="PS50896">
    <property type="entry name" value="LISH"/>
    <property type="match status" value="1"/>
</dbReference>
<feature type="compositionally biased region" description="Low complexity" evidence="1">
    <location>
        <begin position="436"/>
        <end position="448"/>
    </location>
</feature>
<feature type="region of interest" description="Disordered" evidence="1">
    <location>
        <begin position="381"/>
        <end position="684"/>
    </location>
</feature>
<feature type="compositionally biased region" description="Low complexity" evidence="1">
    <location>
        <begin position="770"/>
        <end position="784"/>
    </location>
</feature>
<evidence type="ECO:0000256" key="1">
    <source>
        <dbReference type="SAM" id="MobiDB-lite"/>
    </source>
</evidence>
<reference evidence="2 3" key="1">
    <citation type="journal article" date="1998" name="Science">
        <title>Genome sequence of the nematode C. elegans: a platform for investigating biology.</title>
        <authorList>
            <consortium name="The C. elegans sequencing consortium"/>
            <person name="Sulson J.E."/>
            <person name="Waterston R."/>
        </authorList>
    </citation>
    <scope>NUCLEOTIDE SEQUENCE [LARGE SCALE GENOMIC DNA]</scope>
    <source>
        <strain evidence="2 3">Bristol N2</strain>
    </source>
</reference>
<feature type="region of interest" description="Disordered" evidence="1">
    <location>
        <begin position="720"/>
        <end position="831"/>
    </location>
</feature>
<feature type="compositionally biased region" description="Basic and acidic residues" evidence="1">
    <location>
        <begin position="454"/>
        <end position="493"/>
    </location>
</feature>
<dbReference type="WormBase" id="F46B6.5e">
    <property type="protein sequence ID" value="CE46726"/>
    <property type="gene ID" value="WBGene00009770"/>
</dbReference>
<dbReference type="GO" id="GO:0002098">
    <property type="term" value="P:tRNA wobble uridine modification"/>
    <property type="evidence" value="ECO:0000318"/>
    <property type="project" value="GO_Central"/>
</dbReference>
<dbReference type="InParanoid" id="H2L2B2"/>
<dbReference type="GO" id="GO:0005739">
    <property type="term" value="C:mitochondrion"/>
    <property type="evidence" value="ECO:0000318"/>
    <property type="project" value="GO_Central"/>
</dbReference>
<dbReference type="eggNOG" id="ENOG502THD7">
    <property type="taxonomic scope" value="Eukaryota"/>
</dbReference>
<name>H2L2B2_CAEEL</name>
<dbReference type="SMART" id="SM00667">
    <property type="entry name" value="LisH"/>
    <property type="match status" value="1"/>
</dbReference>
<dbReference type="OrthoDB" id="5877880at2759"/>
<gene>
    <name evidence="2" type="ORF">CELE_F46B6.5</name>
    <name evidence="2 4" type="ORF">F46B6.5</name>
</gene>
<evidence type="ECO:0007829" key="5">
    <source>
        <dbReference type="PeptideAtlas" id="H2L2B2"/>
    </source>
</evidence>
<sequence length="831" mass="94168">MQANDQGQKPVGGRGRPQQHQNPQIFENPVTHERIDSLIYGYLRRNGMNQAADAMEQESPFLGESLSRFDHNNRPIVVLNDRLHDHTLEDIITIFNRDGRFGVNKSMVEFGEDLRRLTNRFITITSTPASSGRSTSHQQLYGRSAYSRHKQSQQYSTIRAPQAIAHMELQRVNQNADARYREEQQFLPRVNVLSVAPAPTSSVPVIHQQLHQASPAIQKDNVPDEPVNSQGSQITSGDLQHQFEEDSQKTSRRKINNPQNLNAKVENALNPLVGYINEHEGIADIDFNTEFSLEGINAEFIRALDYDPEREMMQDQQDDQPFNEFFGEVLENREPHLTNASIIVQEEVVVETEEGLVEDGEIEASNRIVYSGVPEPLLSPIPKDLSFRMQPGTTPGRVGQPVQPMKPDNAIPKKAAPVPFEPKLEDRERIIRRSGGRSQSRSLRYGSSPQQSRPVEEQKRHRDTEKERERDHEKRTDRDRDREKRKDKHESDVTSHPTITRHRRYSEAHHSTNVQSDRESISSTSSRSNAPEKRERDAEKERKRKDKEHRRALEADNNKYHAREKEKQKQPSFHQKSNEQQTSEIPVIIRTTQVGGSDKPKDPRKQPIGSPSSAKRKHDDVARREFKIPKKHSSSSKPDSRYGSSSHPKESSAMQSKPYKSSYTKSQADQELCDGDDRKDSTHFLNPVGHLARLASVSSLLVNCDTTYQQFHDDLQEKISKSRRSANLPSLSPANSEEYSHNNIPVNNHPKGQSFAPRKGALLSAKPKLSPTSSSHSTDPESSSCASSDNETSDATSQRSVARSPDAKKTRLSSLDLSKAEKMLDRIHGPK</sequence>
<dbReference type="OMA" id="GYINEHE"/>
<feature type="compositionally biased region" description="Basic and acidic residues" evidence="1">
    <location>
        <begin position="818"/>
        <end position="831"/>
    </location>
</feature>
<feature type="compositionally biased region" description="Basic and acidic residues" evidence="1">
    <location>
        <begin position="505"/>
        <end position="520"/>
    </location>
</feature>
<dbReference type="InterPro" id="IPR006594">
    <property type="entry name" value="LisH"/>
</dbReference>
<dbReference type="Pfam" id="PF08513">
    <property type="entry name" value="LisH"/>
    <property type="match status" value="1"/>
</dbReference>
<evidence type="ECO:0000313" key="4">
    <source>
        <dbReference type="WormBase" id="F46B6.5e"/>
    </source>
</evidence>
<keyword evidence="5" id="KW-1267">Proteomics identification</keyword>
<dbReference type="FunCoup" id="H2L2B2">
    <property type="interactions" value="300"/>
</dbReference>
<dbReference type="Bgee" id="WBGene00009770">
    <property type="expression patterns" value="Expressed in germ line (C elegans) and 4 other cell types or tissues"/>
</dbReference>
<dbReference type="ExpressionAtlas" id="H2L2B2">
    <property type="expression patterns" value="baseline and differential"/>
</dbReference>
<dbReference type="EMBL" id="BX284605">
    <property type="protein sequence ID" value="CCE71628.1"/>
    <property type="molecule type" value="Genomic_DNA"/>
</dbReference>
<feature type="compositionally biased region" description="Polar residues" evidence="1">
    <location>
        <begin position="725"/>
        <end position="746"/>
    </location>
</feature>